<dbReference type="AlphaFoldDB" id="A0A4R2IF95"/>
<dbReference type="OrthoDB" id="5963246at2"/>
<comment type="caution">
    <text evidence="2">The sequence shown here is derived from an EMBL/GenBank/DDBJ whole genome shotgun (WGS) entry which is preliminary data.</text>
</comment>
<feature type="signal peptide" evidence="1">
    <location>
        <begin position="1"/>
        <end position="20"/>
    </location>
</feature>
<dbReference type="EMBL" id="SLWQ01000001">
    <property type="protein sequence ID" value="TCO42886.1"/>
    <property type="molecule type" value="Genomic_DNA"/>
</dbReference>
<dbReference type="RefSeq" id="WP_131992404.1">
    <property type="nucleotide sequence ID" value="NZ_JACGXM010000001.1"/>
</dbReference>
<evidence type="ECO:0000256" key="1">
    <source>
        <dbReference type="SAM" id="SignalP"/>
    </source>
</evidence>
<accession>A0A4R2IF95</accession>
<gene>
    <name evidence="2" type="ORF">EV148_101293</name>
</gene>
<organism evidence="2 3">
    <name type="scientific">Dokdonella fugitiva</name>
    <dbReference type="NCBI Taxonomy" id="328517"/>
    <lineage>
        <taxon>Bacteria</taxon>
        <taxon>Pseudomonadati</taxon>
        <taxon>Pseudomonadota</taxon>
        <taxon>Gammaproteobacteria</taxon>
        <taxon>Lysobacterales</taxon>
        <taxon>Rhodanobacteraceae</taxon>
        <taxon>Dokdonella</taxon>
    </lineage>
</organism>
<name>A0A4R2IF95_9GAMM</name>
<keyword evidence="3" id="KW-1185">Reference proteome</keyword>
<evidence type="ECO:0000313" key="2">
    <source>
        <dbReference type="EMBL" id="TCO42886.1"/>
    </source>
</evidence>
<sequence length="222" mass="24183">MKPRCPCIALLAVAASSAQAAPPPWDEVVFADAFEGPATCPQTIIIPDGTRRTRLLNSNISYGVSVTVRPSVFLAEYDNIWGHNTPYDGITPWPGVTGSAPVLRSFHRWNYVAAHFRTPATVPPGYSGRFVNPATIAGPNITMAISRACGDFATHLPSPGCITRDVPTADAYMVFWQFNTSSPQMACNLQTDTDYYINIIQSDQESLTECVGDLCQVAPWRN</sequence>
<evidence type="ECO:0008006" key="4">
    <source>
        <dbReference type="Google" id="ProtNLM"/>
    </source>
</evidence>
<feature type="chain" id="PRO_5020245448" description="Secreted protein" evidence="1">
    <location>
        <begin position="21"/>
        <end position="222"/>
    </location>
</feature>
<dbReference type="Proteomes" id="UP000294862">
    <property type="component" value="Unassembled WGS sequence"/>
</dbReference>
<protein>
    <recommendedName>
        <fullName evidence="4">Secreted protein</fullName>
    </recommendedName>
</protein>
<keyword evidence="1" id="KW-0732">Signal</keyword>
<reference evidence="2 3" key="1">
    <citation type="journal article" date="2015" name="Stand. Genomic Sci.">
        <title>Genomic Encyclopedia of Bacterial and Archaeal Type Strains, Phase III: the genomes of soil and plant-associated and newly described type strains.</title>
        <authorList>
            <person name="Whitman W.B."/>
            <person name="Woyke T."/>
            <person name="Klenk H.P."/>
            <person name="Zhou Y."/>
            <person name="Lilburn T.G."/>
            <person name="Beck B.J."/>
            <person name="De Vos P."/>
            <person name="Vandamme P."/>
            <person name="Eisen J.A."/>
            <person name="Garrity G."/>
            <person name="Hugenholtz P."/>
            <person name="Kyrpides N.C."/>
        </authorList>
    </citation>
    <scope>NUCLEOTIDE SEQUENCE [LARGE SCALE GENOMIC DNA]</scope>
    <source>
        <strain evidence="2 3">A3</strain>
    </source>
</reference>
<evidence type="ECO:0000313" key="3">
    <source>
        <dbReference type="Proteomes" id="UP000294862"/>
    </source>
</evidence>
<proteinExistence type="predicted"/>